<evidence type="ECO:0000313" key="2">
    <source>
        <dbReference type="EMBL" id="ADI63878.1"/>
    </source>
</evidence>
<feature type="domain" description="Peptidoglycan binding-like" evidence="1">
    <location>
        <begin position="19"/>
        <end position="60"/>
    </location>
</feature>
<evidence type="ECO:0000313" key="3">
    <source>
        <dbReference type="Proteomes" id="UP000001511"/>
    </source>
</evidence>
<dbReference type="Proteomes" id="UP000001511">
    <property type="component" value="Chromosome"/>
</dbReference>
<gene>
    <name evidence="2" type="ordered locus">Aazo_1742</name>
</gene>
<organism evidence="2 3">
    <name type="scientific">Nostoc azollae (strain 0708)</name>
    <name type="common">Anabaena azollae (strain 0708)</name>
    <dbReference type="NCBI Taxonomy" id="551115"/>
    <lineage>
        <taxon>Bacteria</taxon>
        <taxon>Bacillati</taxon>
        <taxon>Cyanobacteriota</taxon>
        <taxon>Cyanophyceae</taxon>
        <taxon>Nostocales</taxon>
        <taxon>Nostocaceae</taxon>
        <taxon>Trichormus</taxon>
    </lineage>
</organism>
<dbReference type="HOGENOM" id="CLU_1633675_0_0_3"/>
<dbReference type="InterPro" id="IPR036366">
    <property type="entry name" value="PGBDSf"/>
</dbReference>
<dbReference type="KEGG" id="naz:Aazo_1742"/>
<dbReference type="Pfam" id="PF01471">
    <property type="entry name" value="PG_binding_1"/>
    <property type="match status" value="1"/>
</dbReference>
<dbReference type="SUPFAM" id="SSF47090">
    <property type="entry name" value="PGBD-like"/>
    <property type="match status" value="1"/>
</dbReference>
<dbReference type="EMBL" id="CP002059">
    <property type="protein sequence ID" value="ADI63878.1"/>
    <property type="molecule type" value="Genomic_DNA"/>
</dbReference>
<name>D7E581_NOSA0</name>
<dbReference type="RefSeq" id="WP_013190896.1">
    <property type="nucleotide sequence ID" value="NC_014248.1"/>
</dbReference>
<dbReference type="InterPro" id="IPR036365">
    <property type="entry name" value="PGBD-like_sf"/>
</dbReference>
<evidence type="ECO:0000259" key="1">
    <source>
        <dbReference type="Pfam" id="PF01471"/>
    </source>
</evidence>
<accession>D7E581</accession>
<dbReference type="Gene3D" id="1.10.101.10">
    <property type="entry name" value="PGBD-like superfamily/PGBD"/>
    <property type="match status" value="1"/>
</dbReference>
<proteinExistence type="predicted"/>
<dbReference type="InterPro" id="IPR002477">
    <property type="entry name" value="Peptidoglycan-bd-like"/>
</dbReference>
<protein>
    <recommendedName>
        <fullName evidence="1">Peptidoglycan binding-like domain-containing protein</fullName>
    </recommendedName>
</protein>
<keyword evidence="3" id="KW-1185">Reference proteome</keyword>
<reference evidence="2 3" key="1">
    <citation type="journal article" date="2010" name="PLoS ONE">
        <title>Genome erosion in a nitrogen-fixing vertically transmitted endosymbiotic multicellular cyanobacterium.</title>
        <authorList>
            <person name="Ran L."/>
            <person name="Larsson J."/>
            <person name="Vigil-Stenman T."/>
            <person name="Nylander J.A."/>
            <person name="Ininbergs K."/>
            <person name="Zheng W.W."/>
            <person name="Lapidus A."/>
            <person name="Lowry S."/>
            <person name="Haselkorn R."/>
            <person name="Bergman B."/>
        </authorList>
    </citation>
    <scope>NUCLEOTIDE SEQUENCE [LARGE SCALE GENOMIC DNA]</scope>
    <source>
        <strain evidence="2 3">0708</strain>
    </source>
</reference>
<dbReference type="AlphaFoldDB" id="D7E581"/>
<sequence>MANVSSTNRSFFKGQYDKGFSAGEVDSEFRDKTKTAVIAFQRSVNLDLDREVATQTWKALITSPYPDPGSGNNDVAFSLVKFEDVGSIVETGFFFPTNFGSRFAKPAISSNPKRWLGEAGQRARYIQDKDMPVIKDPQHRCQDQIRQVIEYFNVEDNNNARY</sequence>